<evidence type="ECO:0000313" key="5">
    <source>
        <dbReference type="Proteomes" id="UP000494330"/>
    </source>
</evidence>
<dbReference type="PROSITE" id="PS51782">
    <property type="entry name" value="LYSM"/>
    <property type="match status" value="1"/>
</dbReference>
<dbReference type="Pfam" id="PF04773">
    <property type="entry name" value="FecR"/>
    <property type="match status" value="1"/>
</dbReference>
<dbReference type="InterPro" id="IPR018392">
    <property type="entry name" value="LysM"/>
</dbReference>
<organism evidence="4 5">
    <name type="scientific">Burkholderia paludis</name>
    <dbReference type="NCBI Taxonomy" id="1506587"/>
    <lineage>
        <taxon>Bacteria</taxon>
        <taxon>Pseudomonadati</taxon>
        <taxon>Pseudomonadota</taxon>
        <taxon>Betaproteobacteria</taxon>
        <taxon>Burkholderiales</taxon>
        <taxon>Burkholderiaceae</taxon>
        <taxon>Burkholderia</taxon>
        <taxon>Burkholderia cepacia complex</taxon>
    </lineage>
</organism>
<dbReference type="Proteomes" id="UP000494330">
    <property type="component" value="Unassembled WGS sequence"/>
</dbReference>
<dbReference type="InterPro" id="IPR036779">
    <property type="entry name" value="LysM_dom_sf"/>
</dbReference>
<reference evidence="4 5" key="1">
    <citation type="submission" date="2019-09" db="EMBL/GenBank/DDBJ databases">
        <authorList>
            <person name="Depoorter E."/>
        </authorList>
    </citation>
    <scope>NUCLEOTIDE SEQUENCE [LARGE SCALE GENOMIC DNA]</scope>
    <source>
        <strain evidence="4">LMG 30113</strain>
    </source>
</reference>
<evidence type="ECO:0000256" key="2">
    <source>
        <dbReference type="SAM" id="SignalP"/>
    </source>
</evidence>
<evidence type="ECO:0000313" key="4">
    <source>
        <dbReference type="EMBL" id="VWC09141.1"/>
    </source>
</evidence>
<dbReference type="PANTHER" id="PTHR38731:SF1">
    <property type="entry name" value="FECR PROTEIN DOMAIN-CONTAINING PROTEIN"/>
    <property type="match status" value="1"/>
</dbReference>
<feature type="domain" description="LysM" evidence="3">
    <location>
        <begin position="37"/>
        <end position="84"/>
    </location>
</feature>
<feature type="chain" id="PRO_5044425666" evidence="2">
    <location>
        <begin position="35"/>
        <end position="468"/>
    </location>
</feature>
<dbReference type="CDD" id="cd00118">
    <property type="entry name" value="LysM"/>
    <property type="match status" value="1"/>
</dbReference>
<dbReference type="RefSeq" id="WP_031402553.1">
    <property type="nucleotide sequence ID" value="NZ_CABVQD010000022.1"/>
</dbReference>
<sequence>MNPSFARRRPTVRRSLLRLVLPLVAALGSMQPFAQERVHVVRQGDTLWDIAGEYLHSPLHWPDVQQRNGVGDPKRLHPGTALHLDPAFFRRAADTRGTPDTAVNDDDASRPAGRGRSAAPARATWTQDPLAVAGVAELSGAARMKRGDAAPRPLDAGTPVRAGDILETDERTYLSFRLRDGSTLVMPSSSTVRVVVANGQATQLQLLDGRIEALVAKQHGRTFEIRTRMATLGVRGTHFRVRDEHGAVTAEVLSGVVAVSTQGKPELVLDARQGAALAGAGALESRALLAPPTLAESADGKRVLIASAVQGAQGYRLLLATDPSFIHGAYEATAPDGRFTLPDDLPGGFYHARASAFDARNIEGMPGESIVHVQDDRQTDTVVQTRDGRYEIRWPAPDGQRCLFELARSPDFASPVVTDPAVYGAGAVVGPLTVPGRYYWRARLVTVGDDRTLASGSFDVPQPAAARD</sequence>
<feature type="signal peptide" evidence="2">
    <location>
        <begin position="1"/>
        <end position="34"/>
    </location>
</feature>
<gene>
    <name evidence="4" type="ORF">BPA30113_05133</name>
</gene>
<proteinExistence type="predicted"/>
<protein>
    <submittedName>
        <fullName evidence="4">LysM domain-containing protein</fullName>
    </submittedName>
</protein>
<evidence type="ECO:0000259" key="3">
    <source>
        <dbReference type="PROSITE" id="PS51782"/>
    </source>
</evidence>
<feature type="compositionally biased region" description="Low complexity" evidence="1">
    <location>
        <begin position="110"/>
        <end position="123"/>
    </location>
</feature>
<feature type="region of interest" description="Disordered" evidence="1">
    <location>
        <begin position="94"/>
        <end position="125"/>
    </location>
</feature>
<accession>A0A6J5EI81</accession>
<name>A0A6J5EI81_9BURK</name>
<dbReference type="PANTHER" id="PTHR38731">
    <property type="entry name" value="LIPL45-RELATED LIPOPROTEIN-RELATED"/>
    <property type="match status" value="1"/>
</dbReference>
<dbReference type="Gene3D" id="3.10.350.10">
    <property type="entry name" value="LysM domain"/>
    <property type="match status" value="1"/>
</dbReference>
<dbReference type="AlphaFoldDB" id="A0A6J5EI81"/>
<evidence type="ECO:0000256" key="1">
    <source>
        <dbReference type="SAM" id="MobiDB-lite"/>
    </source>
</evidence>
<dbReference type="EMBL" id="CABVQD010000022">
    <property type="protein sequence ID" value="VWC09141.1"/>
    <property type="molecule type" value="Genomic_DNA"/>
</dbReference>
<dbReference type="Gene3D" id="2.60.120.1440">
    <property type="match status" value="1"/>
</dbReference>
<dbReference type="SUPFAM" id="SSF54106">
    <property type="entry name" value="LysM domain"/>
    <property type="match status" value="1"/>
</dbReference>
<dbReference type="Pfam" id="PF01476">
    <property type="entry name" value="LysM"/>
    <property type="match status" value="1"/>
</dbReference>
<dbReference type="InterPro" id="IPR006860">
    <property type="entry name" value="FecR"/>
</dbReference>
<keyword evidence="5" id="KW-1185">Reference proteome</keyword>
<keyword evidence="2" id="KW-0732">Signal</keyword>